<dbReference type="InterPro" id="IPR028203">
    <property type="entry name" value="PSII_CF48-like_dom"/>
</dbReference>
<protein>
    <recommendedName>
        <fullName evidence="3">Photosynthesis system II assembly factor Ycf48/Hcf136-like domain-containing protein</fullName>
    </recommendedName>
</protein>
<feature type="chain" id="PRO_5001779246" description="Photosynthesis system II assembly factor Ycf48/Hcf136-like domain-containing protein" evidence="2">
    <location>
        <begin position="20"/>
        <end position="809"/>
    </location>
</feature>
<dbReference type="InParanoid" id="A0A084QAQ5"/>
<dbReference type="PANTHER" id="PTHR35870">
    <property type="entry name" value="PROTEIN, PUTATIVE (AFU_ORTHOLOGUE AFUA_5G03330)-RELATED"/>
    <property type="match status" value="1"/>
</dbReference>
<gene>
    <name evidence="4" type="ORF">S40285_07434</name>
</gene>
<organism evidence="4 5">
    <name type="scientific">Stachybotrys chlorohalonatus (strain IBT 40285)</name>
    <dbReference type="NCBI Taxonomy" id="1283841"/>
    <lineage>
        <taxon>Eukaryota</taxon>
        <taxon>Fungi</taxon>
        <taxon>Dikarya</taxon>
        <taxon>Ascomycota</taxon>
        <taxon>Pezizomycotina</taxon>
        <taxon>Sordariomycetes</taxon>
        <taxon>Hypocreomycetidae</taxon>
        <taxon>Hypocreales</taxon>
        <taxon>Stachybotryaceae</taxon>
        <taxon>Stachybotrys</taxon>
    </lineage>
</organism>
<keyword evidence="2" id="KW-0732">Signal</keyword>
<dbReference type="Pfam" id="PF14027">
    <property type="entry name" value="Questin_oxidase"/>
    <property type="match status" value="1"/>
</dbReference>
<dbReference type="InterPro" id="IPR015943">
    <property type="entry name" value="WD40/YVTN_repeat-like_dom_sf"/>
</dbReference>
<dbReference type="OrthoDB" id="10004862at2759"/>
<dbReference type="STRING" id="1283841.A0A084QAQ5"/>
<dbReference type="EMBL" id="KL660876">
    <property type="protein sequence ID" value="KFA61040.1"/>
    <property type="molecule type" value="Genomic_DNA"/>
</dbReference>
<keyword evidence="1" id="KW-0560">Oxidoreductase</keyword>
<sequence length="809" mass="87259">MRITELGVALGLAAVAASASPLYPRANATLSWELLPTNTTAQFRGLAPVSDQIAWVAGSRGTVLKTLDGGATWASVGPTLAPNDTQIEFRDVQAWSADRAVILSIGPGTDSRIYTTSDGGDSWARVFTNAEPTAFYNCLDFETPERGLAVSDPVDGVFRLVETTDGGESWAIVDTSGMPPALEGEFGFSASGTCISTTAGRWYLAAGGVDPGRVFYSGDGYTWGVADAEIAGAAAAGVFSVRFRDAAHGIAVGGDFTAPAGAADNAAWSADGGATWTAAEAFPGGYRSSVAYVGGFCDLAVAVGPTGSDYSRDGGRTWTAFDAGPFDSVDHLASVMLAPSRLARCLLHSSPRLSTPSPQSISSPMGSAFKISVPADNSGLLGYKQDRAAAAKVSELLQRDLEHHHCFFNMDGFHNHIPHHLLSLYGTGSTPAAIQRAYDVNASYQNAVKEPRSSVVQELRRDWAANAPKYLGKGSYYTEFLRFFQLETEEKGWQGVLLEHVFADDEGGKDMLGRLYAGFLHPMIQLMYGIEWQQPALVASGLAQAAVHKNALAAFFAAADAAAATRPDGTAAPVADLLEAVRGNEKLVRSVRWTDANRLYDGVLGRAMDEAVAVASRVKVRPDELEERTAEMVHTAAWMAAVTVFRPPHIPKFDFFLIHHLNVTPIFLSINSAPWIPLAAKVRLLEWKMRLDILQYVARGCPPPRADLVRAYEPRDGGPLAAEPEDLLPRFHALQDDGHAVKVARALLIAQRLSRDYAGRPWVRITGDMWVRMHHVLWDSVDGQGSRWVRSAGFEEAWKDVPLLDESRR</sequence>
<dbReference type="AlphaFoldDB" id="A0A084QAQ5"/>
<dbReference type="PANTHER" id="PTHR35870:SF1">
    <property type="entry name" value="PROTEIN, PUTATIVE (AFU_ORTHOLOGUE AFUA_5G03330)-RELATED"/>
    <property type="match status" value="1"/>
</dbReference>
<dbReference type="CDD" id="cd15482">
    <property type="entry name" value="Sialidase_non-viral"/>
    <property type="match status" value="1"/>
</dbReference>
<evidence type="ECO:0000256" key="1">
    <source>
        <dbReference type="ARBA" id="ARBA00023002"/>
    </source>
</evidence>
<dbReference type="GO" id="GO:0016491">
    <property type="term" value="F:oxidoreductase activity"/>
    <property type="evidence" value="ECO:0007669"/>
    <property type="project" value="UniProtKB-KW"/>
</dbReference>
<reference evidence="4 5" key="1">
    <citation type="journal article" date="2014" name="BMC Genomics">
        <title>Comparative genome sequencing reveals chemotype-specific gene clusters in the toxigenic black mold Stachybotrys.</title>
        <authorList>
            <person name="Semeiks J."/>
            <person name="Borek D."/>
            <person name="Otwinowski Z."/>
            <person name="Grishin N.V."/>
        </authorList>
    </citation>
    <scope>NUCLEOTIDE SEQUENCE [LARGE SCALE GENOMIC DNA]</scope>
    <source>
        <strain evidence="4 5">IBT 40285</strain>
    </source>
</reference>
<dbReference type="Gene3D" id="2.120.10.10">
    <property type="match status" value="1"/>
</dbReference>
<keyword evidence="5" id="KW-1185">Reference proteome</keyword>
<dbReference type="HOGENOM" id="CLU_348563_0_0_1"/>
<proteinExistence type="predicted"/>
<accession>A0A084QAQ5</accession>
<evidence type="ECO:0000256" key="2">
    <source>
        <dbReference type="SAM" id="SignalP"/>
    </source>
</evidence>
<evidence type="ECO:0000313" key="5">
    <source>
        <dbReference type="Proteomes" id="UP000028524"/>
    </source>
</evidence>
<name>A0A084QAQ5_STAC4</name>
<evidence type="ECO:0000259" key="3">
    <source>
        <dbReference type="Pfam" id="PF14870"/>
    </source>
</evidence>
<dbReference type="Proteomes" id="UP000028524">
    <property type="component" value="Unassembled WGS sequence"/>
</dbReference>
<evidence type="ECO:0000313" key="4">
    <source>
        <dbReference type="EMBL" id="KFA61040.1"/>
    </source>
</evidence>
<feature type="domain" description="Photosynthesis system II assembly factor Ycf48/Hcf136-like" evidence="3">
    <location>
        <begin position="28"/>
        <end position="129"/>
    </location>
</feature>
<dbReference type="InterPro" id="IPR025337">
    <property type="entry name" value="Questin_oxidase-like"/>
</dbReference>
<dbReference type="Gene3D" id="2.130.10.10">
    <property type="entry name" value="YVTN repeat-like/Quinoprotein amine dehydrogenase"/>
    <property type="match status" value="1"/>
</dbReference>
<feature type="signal peptide" evidence="2">
    <location>
        <begin position="1"/>
        <end position="19"/>
    </location>
</feature>
<dbReference type="Pfam" id="PF14870">
    <property type="entry name" value="PSII_BNR"/>
    <property type="match status" value="1"/>
</dbReference>
<dbReference type="SUPFAM" id="SSF110296">
    <property type="entry name" value="Oligoxyloglucan reducing end-specific cellobiohydrolase"/>
    <property type="match status" value="1"/>
</dbReference>